<feature type="region of interest" description="Disordered" evidence="4">
    <location>
        <begin position="471"/>
        <end position="525"/>
    </location>
</feature>
<evidence type="ECO:0000256" key="2">
    <source>
        <dbReference type="ARBA" id="ARBA00023006"/>
    </source>
</evidence>
<dbReference type="InterPro" id="IPR040182">
    <property type="entry name" value="ATG13"/>
</dbReference>
<dbReference type="OrthoDB" id="70161at2759"/>
<name>A0A1E3INP0_9TREE</name>
<feature type="compositionally biased region" description="Low complexity" evidence="4">
    <location>
        <begin position="409"/>
        <end position="420"/>
    </location>
</feature>
<feature type="compositionally biased region" description="Polar residues" evidence="4">
    <location>
        <begin position="386"/>
        <end position="401"/>
    </location>
</feature>
<feature type="region of interest" description="Disordered" evidence="4">
    <location>
        <begin position="1223"/>
        <end position="1248"/>
    </location>
</feature>
<dbReference type="GeneID" id="91089037"/>
<dbReference type="GO" id="GO:1990316">
    <property type="term" value="C:Atg1/ULK1 kinase complex"/>
    <property type="evidence" value="ECO:0007669"/>
    <property type="project" value="InterPro"/>
</dbReference>
<dbReference type="InterPro" id="IPR018731">
    <property type="entry name" value="Atg13_N"/>
</dbReference>
<keyword evidence="6" id="KW-1185">Reference proteome</keyword>
<dbReference type="PANTHER" id="PTHR13430">
    <property type="match status" value="1"/>
</dbReference>
<feature type="region of interest" description="Disordered" evidence="4">
    <location>
        <begin position="754"/>
        <end position="797"/>
    </location>
</feature>
<dbReference type="Gene3D" id="3.30.900.10">
    <property type="entry name" value="HORMA domain"/>
    <property type="match status" value="1"/>
</dbReference>
<sequence>MSASPLRTIQHPPLHRQATAFSLVPQYTGERTPSASSSTAALSQVGRADQVLHRFYLKTLAVLVDARLTHYKRTSGEKKDRWFNLLLSEIDLYKNDLQVYRNVSNYTPYTNKELPSSDSDTCSIPPLLVAFILDTTDVPNGQALLWNRSSGKVALDIGSNSSKGKGKEKENRPGIVLERWTLRAQSTASDEADNSQVAPHTAYRLGIIHFRALHSLLRLLPAYRLYRRLRRSNSGLRMGIKLWSPEGYPNSLEGLKEAWQVMEDGLVSLDMGLEELVIGGEEVEPDLTERYDFSKLDLFGNEYTLHVDYRLGMDFTTEDMEAVLSEKFVDMDEDWFTPTVAVRRRSKTLLSPNTLTSHYARAGGNRTASMPAPIPSSLNSTSSVSPRQQAIAQGSFISTENSLRRNRQASSTSTVGASVSGKKDRWSALGEGLPFAGRSPSNSQNDGQPPPSPNPGSIVAARRLSGHSIQPFASISPSTSILRGTPPQSSTNIGTPIPTSSSGRPIPRIIPASRPSSSIGRTSSFLSQSGRSFTHAQLANMYTGSASPPITGVMSGIGLPSSLPTNQQGYFNPPTSPSSLTFSKQPVQRASSYSARGLSMTPGSASSPFTPVSLEKDQDVGSASPGGMQTIGATPQAIKRYSSSLSSRPSSLGQRGSSIPYSQGLTPDPSLSSSTSAQAGLGGLMRKTSIRESSLKHSLEPPSRLPVDESDKSKVAVSAADENEIQAFLRAIDAAPQPSSCSQISGSRLYTTMHHHTSSVGSSTSREPTSPLATSSTHHQQIQVHPPSPRQPGVSIAVGTREGRAPMTRAWVDDELKRMAGSFSGSVLPDSNSSLNELGNDSKARILSKTTSATNTTPLSSAKASLAGTPLNIGLLSASRPGSVSGFGGRGSVTIQGAGGDNPHSFGDGRRRMSSGRGGPSPLSQGLSVRPSVFIATDNNTEKEEEKEKIIAAPMQALEPADQAMTFTERGFRAKDQEQGGGARSLPSSSTQTIQHNRPQPPRSSGADGGVGYVETETANHLRVPAPSSTRMAEMLSPQATDGISTIKNDSPVISATTAGIGPTSRRGPVLLKGGFEHRSSPNCTPFNSPVLDYCRASASGPVGLGFTTLEMRVGSVPLRSSESGAPIAGGIDFGRKNSAPIPTLSTLSTQTSDATAPSVDLPIIGRSGFVKLRSTSKSRQEREDQVVGQCTVRSSLDREMNHEKTEAQQGLLSALNEGQTYEDRGSLQTEDNRYNDLAGAMSRVELE</sequence>
<reference evidence="5" key="2">
    <citation type="journal article" date="2022" name="Elife">
        <title>Obligate sexual reproduction of a homothallic fungus closely related to the Cryptococcus pathogenic species complex.</title>
        <authorList>
            <person name="Passer A.R."/>
            <person name="Clancey S.A."/>
            <person name="Shea T."/>
            <person name="David-Palma M."/>
            <person name="Averette A.F."/>
            <person name="Boekhout T."/>
            <person name="Porcel B.M."/>
            <person name="Nowrousian M."/>
            <person name="Cuomo C.A."/>
            <person name="Sun S."/>
            <person name="Heitman J."/>
            <person name="Coelho M.A."/>
        </authorList>
    </citation>
    <scope>NUCLEOTIDE SEQUENCE</scope>
    <source>
        <strain evidence="5">CBS 7841</strain>
    </source>
</reference>
<proteinExistence type="inferred from homology"/>
<evidence type="ECO:0000256" key="1">
    <source>
        <dbReference type="ARBA" id="ARBA00005246"/>
    </source>
</evidence>
<feature type="region of interest" description="Disordered" evidence="4">
    <location>
        <begin position="357"/>
        <end position="459"/>
    </location>
</feature>
<feature type="compositionally biased region" description="Basic and acidic residues" evidence="4">
    <location>
        <begin position="1223"/>
        <end position="1235"/>
    </location>
</feature>
<feature type="region of interest" description="Disordered" evidence="4">
    <location>
        <begin position="895"/>
        <end position="929"/>
    </location>
</feature>
<comment type="similarity">
    <text evidence="1 3">Belongs to the ATG13 family. Fungi subfamily.</text>
</comment>
<evidence type="ECO:0000256" key="4">
    <source>
        <dbReference type="SAM" id="MobiDB-lite"/>
    </source>
</evidence>
<feature type="compositionally biased region" description="Polar residues" evidence="4">
    <location>
        <begin position="601"/>
        <end position="610"/>
    </location>
</feature>
<feature type="compositionally biased region" description="Low complexity" evidence="4">
    <location>
        <begin position="642"/>
        <end position="679"/>
    </location>
</feature>
<dbReference type="GO" id="GO:0034497">
    <property type="term" value="P:protein localization to phagophore assembly site"/>
    <property type="evidence" value="ECO:0007669"/>
    <property type="project" value="TreeGrafter"/>
</dbReference>
<reference evidence="5" key="3">
    <citation type="submission" date="2024-01" db="EMBL/GenBank/DDBJ databases">
        <authorList>
            <person name="Coelho M.A."/>
            <person name="David-Palma M."/>
            <person name="Shea T."/>
            <person name="Sun S."/>
            <person name="Cuomo C.A."/>
            <person name="Heitman J."/>
        </authorList>
    </citation>
    <scope>NUCLEOTIDE SEQUENCE</scope>
    <source>
        <strain evidence="5">CBS 7841</strain>
    </source>
</reference>
<keyword evidence="2 3" id="KW-0072">Autophagy</keyword>
<dbReference type="RefSeq" id="XP_066070301.1">
    <property type="nucleotide sequence ID" value="XM_066214204.1"/>
</dbReference>
<evidence type="ECO:0000313" key="6">
    <source>
        <dbReference type="Proteomes" id="UP000094043"/>
    </source>
</evidence>
<dbReference type="InterPro" id="IPR036570">
    <property type="entry name" value="HORMA_dom_sf"/>
</dbReference>
<organism evidence="5 6">
    <name type="scientific">Cryptococcus depauperatus CBS 7841</name>
    <dbReference type="NCBI Taxonomy" id="1295531"/>
    <lineage>
        <taxon>Eukaryota</taxon>
        <taxon>Fungi</taxon>
        <taxon>Dikarya</taxon>
        <taxon>Basidiomycota</taxon>
        <taxon>Agaricomycotina</taxon>
        <taxon>Tremellomycetes</taxon>
        <taxon>Tremellales</taxon>
        <taxon>Cryptococcaceae</taxon>
        <taxon>Cryptococcus</taxon>
    </lineage>
</organism>
<dbReference type="GO" id="GO:0000423">
    <property type="term" value="P:mitophagy"/>
    <property type="evidence" value="ECO:0007669"/>
    <property type="project" value="TreeGrafter"/>
</dbReference>
<feature type="compositionally biased region" description="Low complexity" evidence="4">
    <location>
        <begin position="494"/>
        <end position="524"/>
    </location>
</feature>
<dbReference type="Proteomes" id="UP000094043">
    <property type="component" value="Chromosome 6"/>
</dbReference>
<reference evidence="5" key="1">
    <citation type="submission" date="2016-06" db="EMBL/GenBank/DDBJ databases">
        <authorList>
            <person name="Cuomo C."/>
            <person name="Litvintseva A."/>
            <person name="Heitman J."/>
            <person name="Chen Y."/>
            <person name="Sun S."/>
            <person name="Springer D."/>
            <person name="Dromer F."/>
            <person name="Young S."/>
            <person name="Zeng Q."/>
            <person name="Chapman S."/>
            <person name="Gujja S."/>
            <person name="Saif S."/>
            <person name="Birren B."/>
        </authorList>
    </citation>
    <scope>NUCLEOTIDE SEQUENCE</scope>
    <source>
        <strain evidence="5">CBS 7841</strain>
    </source>
</reference>
<feature type="region of interest" description="Disordered" evidence="4">
    <location>
        <begin position="975"/>
        <end position="1012"/>
    </location>
</feature>
<dbReference type="EMBL" id="CP143789">
    <property type="protein sequence ID" value="WVN89601.1"/>
    <property type="molecule type" value="Genomic_DNA"/>
</dbReference>
<dbReference type="PANTHER" id="PTHR13430:SF4">
    <property type="entry name" value="AUTOPHAGY-RELATED PROTEIN 13"/>
    <property type="match status" value="1"/>
</dbReference>
<protein>
    <recommendedName>
        <fullName evidence="3">Autophagy-related protein 13</fullName>
    </recommendedName>
</protein>
<dbReference type="Pfam" id="PF10033">
    <property type="entry name" value="ATG13"/>
    <property type="match status" value="1"/>
</dbReference>
<feature type="region of interest" description="Disordered" evidence="4">
    <location>
        <begin position="692"/>
        <end position="718"/>
    </location>
</feature>
<dbReference type="GO" id="GO:0000407">
    <property type="term" value="C:phagophore assembly site"/>
    <property type="evidence" value="ECO:0007669"/>
    <property type="project" value="TreeGrafter"/>
</dbReference>
<dbReference type="GO" id="GO:0005829">
    <property type="term" value="C:cytosol"/>
    <property type="evidence" value="ECO:0007669"/>
    <property type="project" value="TreeGrafter"/>
</dbReference>
<feature type="compositionally biased region" description="Low complexity" evidence="4">
    <location>
        <begin position="376"/>
        <end position="385"/>
    </location>
</feature>
<feature type="region of interest" description="Disordered" evidence="4">
    <location>
        <begin position="564"/>
        <end position="680"/>
    </location>
</feature>
<dbReference type="AlphaFoldDB" id="A0A1E3INP0"/>
<gene>
    <name evidence="5" type="ORF">L203_104828</name>
</gene>
<feature type="compositionally biased region" description="Polar residues" evidence="4">
    <location>
        <begin position="771"/>
        <end position="783"/>
    </location>
</feature>
<evidence type="ECO:0000256" key="3">
    <source>
        <dbReference type="RuleBase" id="RU361214"/>
    </source>
</evidence>
<feature type="compositionally biased region" description="Low complexity" evidence="4">
    <location>
        <begin position="758"/>
        <end position="770"/>
    </location>
</feature>
<dbReference type="VEuPathDB" id="FungiDB:L203_01965"/>
<feature type="compositionally biased region" description="Polar residues" evidence="4">
    <location>
        <begin position="986"/>
        <end position="998"/>
    </location>
</feature>
<evidence type="ECO:0000313" key="5">
    <source>
        <dbReference type="EMBL" id="WVN89601.1"/>
    </source>
</evidence>
<dbReference type="GO" id="GO:0034727">
    <property type="term" value="P:piecemeal microautophagy of the nucleus"/>
    <property type="evidence" value="ECO:0007669"/>
    <property type="project" value="TreeGrafter"/>
</dbReference>
<feature type="compositionally biased region" description="Polar residues" evidence="4">
    <location>
        <begin position="471"/>
        <end position="493"/>
    </location>
</feature>
<dbReference type="KEGG" id="cdep:91089037"/>
<accession>A0A1E3INP0</accession>
<feature type="compositionally biased region" description="Polar residues" evidence="4">
    <location>
        <begin position="577"/>
        <end position="594"/>
    </location>
</feature>